<protein>
    <submittedName>
        <fullName evidence="1">Uncharacterized protein</fullName>
    </submittedName>
</protein>
<dbReference type="EMBL" id="JADQCH020000001">
    <property type="protein sequence ID" value="MEY2343926.1"/>
    <property type="molecule type" value="Genomic_DNA"/>
</dbReference>
<accession>A0ABD5LVM2</accession>
<name>A0ABD5LVM2_PROMI</name>
<sequence length="113" mass="13200">MSDKNTDTNWKPWVPKELIDWELKVKEDTGLDEKEDENQEKEVVQQQKVLEQINMLDDMKEKAQKLGHAEGFEAGKTRVIRKAIRQDYNRVSKKVSVKALLNKNLLLMNGKAY</sequence>
<dbReference type="AlphaFoldDB" id="A0ABD5LVM2"/>
<organism evidence="1">
    <name type="scientific">Proteus mirabilis</name>
    <dbReference type="NCBI Taxonomy" id="584"/>
    <lineage>
        <taxon>Bacteria</taxon>
        <taxon>Pseudomonadati</taxon>
        <taxon>Pseudomonadota</taxon>
        <taxon>Gammaproteobacteria</taxon>
        <taxon>Enterobacterales</taxon>
        <taxon>Morganellaceae</taxon>
        <taxon>Proteus</taxon>
    </lineage>
</organism>
<reference evidence="1" key="1">
    <citation type="submission" date="2021-05" db="EMBL/GenBank/DDBJ databases">
        <title>First report of NDM-5 and VEB-6 producing Proteus mirabilis isolated from blood of a sepsis patient in Kolkata, India.</title>
        <authorList>
            <person name="Halder G."/>
            <person name="Chaudhuri B."/>
            <person name="Dutta S."/>
        </authorList>
    </citation>
    <scope>NUCLEOTIDE SEQUENCE [LARGE SCALE GENOMIC DNA]</scope>
    <source>
        <strain evidence="1">7049</strain>
    </source>
</reference>
<comment type="caution">
    <text evidence="1">The sequence shown here is derived from an EMBL/GenBank/DDBJ whole genome shotgun (WGS) entry which is preliminary data.</text>
</comment>
<gene>
    <name evidence="1" type="ORF">I3679_005885</name>
</gene>
<proteinExistence type="predicted"/>
<evidence type="ECO:0000313" key="1">
    <source>
        <dbReference type="EMBL" id="MEY2343926.1"/>
    </source>
</evidence>